<feature type="domain" description="Brr2 N-terminal helicase PWI" evidence="2">
    <location>
        <begin position="289"/>
        <end position="342"/>
    </location>
</feature>
<dbReference type="EMBL" id="NKCK01000001">
    <property type="protein sequence ID" value="RSM16472.1"/>
    <property type="molecule type" value="Genomic_DNA"/>
</dbReference>
<sequence length="355" mass="39375">MSEANRDVSQYKYSAMSNLVLQADRRFVTRRTDEATGDPESLAGRLSIRDMGARVARDDAPKPKKQPGLPDIERGSLREGEDILAREQRRRKAEAHQSAGVLGANDLLVEGITYRPRTPATRATFDLIITIVANNLGDVPHEVVRSAADAVLEYLKDDDLKDLDKKKEIDDILGVTLNPKQFNELVNLGKKITDYDAQDDDEDVAMGGADGDDAEIDERQGVAVAFDEDEDDEEGGIVHEVRDESSDDEEEEEEKDDNADAKDEDAVVDVGDEMILDSAPSGGKQAEKEKHSVPARDIDAFWLQRQIGILYPDAHEQTDKTKEALRILSGEPDEADGEEKSLREIEKRSHGVVRL</sequence>
<feature type="compositionally biased region" description="Basic and acidic residues" evidence="1">
    <location>
        <begin position="285"/>
        <end position="294"/>
    </location>
</feature>
<feature type="domain" description="Pre-mRNA-splicing helicase BRR2-like plug" evidence="3">
    <location>
        <begin position="121"/>
        <end position="188"/>
    </location>
</feature>
<evidence type="ECO:0000259" key="3">
    <source>
        <dbReference type="Pfam" id="PF21188"/>
    </source>
</evidence>
<evidence type="ECO:0000313" key="4">
    <source>
        <dbReference type="EMBL" id="RSM16472.1"/>
    </source>
</evidence>
<keyword evidence="5" id="KW-1185">Reference proteome</keyword>
<reference evidence="4 5" key="1">
    <citation type="submission" date="2017-06" db="EMBL/GenBank/DDBJ databases">
        <title>Comparative genomic analysis of Ambrosia Fusariam Clade fungi.</title>
        <authorList>
            <person name="Stajich J.E."/>
            <person name="Carrillo J."/>
            <person name="Kijimoto T."/>
            <person name="Eskalen A."/>
            <person name="O'Donnell K."/>
            <person name="Kasson M."/>
        </authorList>
    </citation>
    <scope>NUCLEOTIDE SEQUENCE [LARGE SCALE GENOMIC DNA]</scope>
    <source>
        <strain evidence="4 5">NRRL62579</strain>
    </source>
</reference>
<comment type="caution">
    <text evidence="4">The sequence shown here is derived from an EMBL/GenBank/DDBJ whole genome shotgun (WGS) entry which is preliminary data.</text>
</comment>
<dbReference type="Proteomes" id="UP000287144">
    <property type="component" value="Unassembled WGS sequence"/>
</dbReference>
<evidence type="ECO:0000313" key="5">
    <source>
        <dbReference type="Proteomes" id="UP000287144"/>
    </source>
</evidence>
<accession>A0A428UQJ5</accession>
<evidence type="ECO:0000256" key="1">
    <source>
        <dbReference type="SAM" id="MobiDB-lite"/>
    </source>
</evidence>
<feature type="compositionally biased region" description="Basic and acidic residues" evidence="1">
    <location>
        <begin position="47"/>
        <end position="62"/>
    </location>
</feature>
<dbReference type="InterPro" id="IPR041094">
    <property type="entry name" value="Brr2_helicase_PWI"/>
</dbReference>
<dbReference type="Pfam" id="PF21188">
    <property type="entry name" value="BRR2_plug"/>
    <property type="match status" value="1"/>
</dbReference>
<feature type="compositionally biased region" description="Acidic residues" evidence="1">
    <location>
        <begin position="266"/>
        <end position="275"/>
    </location>
</feature>
<feature type="compositionally biased region" description="Acidic residues" evidence="1">
    <location>
        <begin position="245"/>
        <end position="257"/>
    </location>
</feature>
<proteinExistence type="predicted"/>
<feature type="compositionally biased region" description="Acidic residues" evidence="1">
    <location>
        <begin position="226"/>
        <end position="235"/>
    </location>
</feature>
<gene>
    <name evidence="4" type="ORF">CEP52_000302</name>
</gene>
<dbReference type="AlphaFoldDB" id="A0A428UQJ5"/>
<dbReference type="Pfam" id="PF18149">
    <property type="entry name" value="Helicase_PWI"/>
    <property type="match status" value="1"/>
</dbReference>
<dbReference type="InterPro" id="IPR048863">
    <property type="entry name" value="BRR2_plug"/>
</dbReference>
<feature type="region of interest" description="Disordered" evidence="1">
    <location>
        <begin position="327"/>
        <end position="355"/>
    </location>
</feature>
<feature type="compositionally biased region" description="Basic and acidic residues" evidence="1">
    <location>
        <begin position="338"/>
        <end position="349"/>
    </location>
</feature>
<evidence type="ECO:0000259" key="2">
    <source>
        <dbReference type="Pfam" id="PF18149"/>
    </source>
</evidence>
<feature type="region of interest" description="Disordered" evidence="1">
    <location>
        <begin position="29"/>
        <end position="79"/>
    </location>
</feature>
<feature type="region of interest" description="Disordered" evidence="1">
    <location>
        <begin position="224"/>
        <end position="294"/>
    </location>
</feature>
<name>A0A428UQJ5_9HYPO</name>
<dbReference type="STRING" id="1325735.A0A428UQJ5"/>
<organism evidence="4 5">
    <name type="scientific">Fusarium oligoseptatum</name>
    <dbReference type="NCBI Taxonomy" id="2604345"/>
    <lineage>
        <taxon>Eukaryota</taxon>
        <taxon>Fungi</taxon>
        <taxon>Dikarya</taxon>
        <taxon>Ascomycota</taxon>
        <taxon>Pezizomycotina</taxon>
        <taxon>Sordariomycetes</taxon>
        <taxon>Hypocreomycetidae</taxon>
        <taxon>Hypocreales</taxon>
        <taxon>Nectriaceae</taxon>
        <taxon>Fusarium</taxon>
        <taxon>Fusarium solani species complex</taxon>
    </lineage>
</organism>
<protein>
    <submittedName>
        <fullName evidence="4">Uncharacterized protein</fullName>
    </submittedName>
</protein>